<feature type="domain" description="FAS1" evidence="2">
    <location>
        <begin position="489"/>
        <end position="627"/>
    </location>
</feature>
<dbReference type="GO" id="GO:0031012">
    <property type="term" value="C:extracellular matrix"/>
    <property type="evidence" value="ECO:0007669"/>
    <property type="project" value="TreeGrafter"/>
</dbReference>
<dbReference type="GO" id="GO:0050839">
    <property type="term" value="F:cell adhesion molecule binding"/>
    <property type="evidence" value="ECO:0007669"/>
    <property type="project" value="TreeGrafter"/>
</dbReference>
<dbReference type="GO" id="GO:0007155">
    <property type="term" value="P:cell adhesion"/>
    <property type="evidence" value="ECO:0007669"/>
    <property type="project" value="TreeGrafter"/>
</dbReference>
<keyword evidence="1" id="KW-0732">Signal</keyword>
<keyword evidence="4" id="KW-1185">Reference proteome</keyword>
<dbReference type="InterPro" id="IPR050904">
    <property type="entry name" value="Adhesion/Biosynth-related"/>
</dbReference>
<reference evidence="4" key="1">
    <citation type="submission" date="2017-01" db="EMBL/GenBank/DDBJ databases">
        <title>Comparative genomics of anhydrobiosis in the tardigrade Hypsibius dujardini.</title>
        <authorList>
            <person name="Yoshida Y."/>
            <person name="Koutsovoulos G."/>
            <person name="Laetsch D."/>
            <person name="Stevens L."/>
            <person name="Kumar S."/>
            <person name="Horikawa D."/>
            <person name="Ishino K."/>
            <person name="Komine S."/>
            <person name="Tomita M."/>
            <person name="Blaxter M."/>
            <person name="Arakawa K."/>
        </authorList>
    </citation>
    <scope>NUCLEOTIDE SEQUENCE [LARGE SCALE GENOMIC DNA]</scope>
    <source>
        <strain evidence="4">Z151</strain>
    </source>
</reference>
<dbReference type="Pfam" id="PF02469">
    <property type="entry name" value="Fasciclin"/>
    <property type="match status" value="4"/>
</dbReference>
<dbReference type="InterPro" id="IPR000782">
    <property type="entry name" value="FAS1_domain"/>
</dbReference>
<name>A0A1W0WA78_HYPEX</name>
<comment type="caution">
    <text evidence="3">The sequence shown here is derived from an EMBL/GenBank/DDBJ whole genome shotgun (WGS) entry which is preliminary data.</text>
</comment>
<dbReference type="AlphaFoldDB" id="A0A1W0WA78"/>
<dbReference type="PANTHER" id="PTHR10900:SF124">
    <property type="entry name" value="FI05614P"/>
    <property type="match status" value="1"/>
</dbReference>
<evidence type="ECO:0000313" key="4">
    <source>
        <dbReference type="Proteomes" id="UP000192578"/>
    </source>
</evidence>
<dbReference type="Proteomes" id="UP000192578">
    <property type="component" value="Unassembled WGS sequence"/>
</dbReference>
<evidence type="ECO:0000259" key="2">
    <source>
        <dbReference type="PROSITE" id="PS50213"/>
    </source>
</evidence>
<dbReference type="PANTHER" id="PTHR10900">
    <property type="entry name" value="PERIOSTIN-RELATED"/>
    <property type="match status" value="1"/>
</dbReference>
<dbReference type="OrthoDB" id="6414653at2759"/>
<dbReference type="SUPFAM" id="SSF82153">
    <property type="entry name" value="FAS1 domain"/>
    <property type="match status" value="4"/>
</dbReference>
<evidence type="ECO:0000256" key="1">
    <source>
        <dbReference type="SAM" id="SignalP"/>
    </source>
</evidence>
<feature type="domain" description="FAS1" evidence="2">
    <location>
        <begin position="24"/>
        <end position="168"/>
    </location>
</feature>
<feature type="domain" description="FAS1" evidence="2">
    <location>
        <begin position="161"/>
        <end position="338"/>
    </location>
</feature>
<feature type="signal peptide" evidence="1">
    <location>
        <begin position="1"/>
        <end position="21"/>
    </location>
</feature>
<accession>A0A1W0WA78</accession>
<dbReference type="SMART" id="SM00554">
    <property type="entry name" value="FAS1"/>
    <property type="match status" value="4"/>
</dbReference>
<proteinExistence type="predicted"/>
<gene>
    <name evidence="3" type="ORF">BV898_13623</name>
</gene>
<dbReference type="GO" id="GO:0005615">
    <property type="term" value="C:extracellular space"/>
    <property type="evidence" value="ECO:0007669"/>
    <property type="project" value="TreeGrafter"/>
</dbReference>
<dbReference type="InterPro" id="IPR036378">
    <property type="entry name" value="FAS1_dom_sf"/>
</dbReference>
<feature type="domain" description="FAS1" evidence="2">
    <location>
        <begin position="342"/>
        <end position="485"/>
    </location>
</feature>
<dbReference type="PROSITE" id="PS50213">
    <property type="entry name" value="FAS1"/>
    <property type="match status" value="4"/>
</dbReference>
<dbReference type="GO" id="GO:0030198">
    <property type="term" value="P:extracellular matrix organization"/>
    <property type="evidence" value="ECO:0007669"/>
    <property type="project" value="TreeGrafter"/>
</dbReference>
<sequence length="661" mass="72964">MSPPPWRVNGFFCLILHGLLAVVAPQGLQQLLAANGLTEFQKIINASFATQGMLTNPTLALTVFAPTNDAIARWMQLTRQKTMSSDLLQNHIAPGTWTSIKLMETARAPNKLDRRITSGIRDSPLWLKHFSASIRRLKQKLYINDALVLSDQPFQSGVHFLYIIDEVLAPTGALITARAFLQDPVAQQHSDLALEELQLQVERTAQLPALQDSTSVATFFLPNNAAFSSLKNRDSFDVTVFKGHVIPDEVIFLRSIQDSLSDFEPNRKPPSAFPSLLDGGGPAVDSFVGFSNLSTQQQVFSLVTKGDSRFPNGRVYANIVKANIPVANGVLHIIDRILLVVDQDAKEVIESRPDLASFRALFNFADPKLLERLSDDTDLTIFVPTNAALAALPRDKLGRLKQDRHLADKILNLHLLPNRLTSDKITNVTTALTSVHQRLTFQVRPSLSDSASSQVTVEGEGVSARIVEPDLTSTNAVIHVIDQLLGIPFMNAMEKLRGEPNLSKTYKAFEQTRDLNSALTSSSSNYTVFAPSDQAWANMDLVDRNTILSKPKLLARVMKRHLVEGRRMETTSLRKEDRYTATPSDVLIKRGKDSGDTLLSWKGHSAKITTYDISAVNGIIHVIDQVLFDKEIDLINSSPSVVSIPLLSVIVLSCLPLLSVF</sequence>
<dbReference type="EMBL" id="MTYJ01000154">
    <property type="protein sequence ID" value="OQV12062.1"/>
    <property type="molecule type" value="Genomic_DNA"/>
</dbReference>
<feature type="chain" id="PRO_5012528998" evidence="1">
    <location>
        <begin position="22"/>
        <end position="661"/>
    </location>
</feature>
<dbReference type="Gene3D" id="2.30.180.10">
    <property type="entry name" value="FAS1 domain"/>
    <property type="match status" value="4"/>
</dbReference>
<organism evidence="3 4">
    <name type="scientific">Hypsibius exemplaris</name>
    <name type="common">Freshwater tardigrade</name>
    <dbReference type="NCBI Taxonomy" id="2072580"/>
    <lineage>
        <taxon>Eukaryota</taxon>
        <taxon>Metazoa</taxon>
        <taxon>Ecdysozoa</taxon>
        <taxon>Tardigrada</taxon>
        <taxon>Eutardigrada</taxon>
        <taxon>Parachela</taxon>
        <taxon>Hypsibioidea</taxon>
        <taxon>Hypsibiidae</taxon>
        <taxon>Hypsibius</taxon>
    </lineage>
</organism>
<protein>
    <submittedName>
        <fullName evidence="3">Fasciclin-1</fullName>
    </submittedName>
</protein>
<evidence type="ECO:0000313" key="3">
    <source>
        <dbReference type="EMBL" id="OQV12062.1"/>
    </source>
</evidence>